<evidence type="ECO:0000313" key="3">
    <source>
        <dbReference type="Proteomes" id="UP000009138"/>
    </source>
</evidence>
<protein>
    <submittedName>
        <fullName evidence="2">Uncharacterized protein</fullName>
    </submittedName>
</protein>
<dbReference type="Proteomes" id="UP000009138">
    <property type="component" value="Unassembled WGS sequence"/>
</dbReference>
<evidence type="ECO:0000256" key="1">
    <source>
        <dbReference type="SAM" id="SignalP"/>
    </source>
</evidence>
<dbReference type="EMBL" id="CH476735">
    <property type="protein sequence ID" value="EIE81832.1"/>
    <property type="molecule type" value="Genomic_DNA"/>
</dbReference>
<name>I1C052_RHIO9</name>
<evidence type="ECO:0000313" key="2">
    <source>
        <dbReference type="EMBL" id="EIE81832.1"/>
    </source>
</evidence>
<dbReference type="AlphaFoldDB" id="I1C052"/>
<accession>I1C052</accession>
<dbReference type="VEuPathDB" id="FungiDB:RO3G_06537"/>
<keyword evidence="1" id="KW-0732">Signal</keyword>
<proteinExistence type="predicted"/>
<feature type="chain" id="PRO_5003637822" evidence="1">
    <location>
        <begin position="24"/>
        <end position="64"/>
    </location>
</feature>
<dbReference type="OMA" id="HCPHGWH"/>
<feature type="signal peptide" evidence="1">
    <location>
        <begin position="1"/>
        <end position="23"/>
    </location>
</feature>
<dbReference type="GeneID" id="93613508"/>
<gene>
    <name evidence="2" type="ORF">RO3G_06537</name>
</gene>
<organism evidence="2 3">
    <name type="scientific">Rhizopus delemar (strain RA 99-880 / ATCC MYA-4621 / FGSC 9543 / NRRL 43880)</name>
    <name type="common">Mucormycosis agent</name>
    <name type="synonym">Rhizopus arrhizus var. delemar</name>
    <dbReference type="NCBI Taxonomy" id="246409"/>
    <lineage>
        <taxon>Eukaryota</taxon>
        <taxon>Fungi</taxon>
        <taxon>Fungi incertae sedis</taxon>
        <taxon>Mucoromycota</taxon>
        <taxon>Mucoromycotina</taxon>
        <taxon>Mucoromycetes</taxon>
        <taxon>Mucorales</taxon>
        <taxon>Mucorineae</taxon>
        <taxon>Rhizopodaceae</taxon>
        <taxon>Rhizopus</taxon>
    </lineage>
</organism>
<dbReference type="RefSeq" id="XP_067517228.1">
    <property type="nucleotide sequence ID" value="XM_067661127.1"/>
</dbReference>
<keyword evidence="3" id="KW-1185">Reference proteome</keyword>
<dbReference type="InParanoid" id="I1C052"/>
<dbReference type="OrthoDB" id="3440400at2759"/>
<reference evidence="2 3" key="1">
    <citation type="journal article" date="2009" name="PLoS Genet.">
        <title>Genomic analysis of the basal lineage fungus Rhizopus oryzae reveals a whole-genome duplication.</title>
        <authorList>
            <person name="Ma L.-J."/>
            <person name="Ibrahim A.S."/>
            <person name="Skory C."/>
            <person name="Grabherr M.G."/>
            <person name="Burger G."/>
            <person name="Butler M."/>
            <person name="Elias M."/>
            <person name="Idnurm A."/>
            <person name="Lang B.F."/>
            <person name="Sone T."/>
            <person name="Abe A."/>
            <person name="Calvo S.E."/>
            <person name="Corrochano L.M."/>
            <person name="Engels R."/>
            <person name="Fu J."/>
            <person name="Hansberg W."/>
            <person name="Kim J.-M."/>
            <person name="Kodira C.D."/>
            <person name="Koehrsen M.J."/>
            <person name="Liu B."/>
            <person name="Miranda-Saavedra D."/>
            <person name="O'Leary S."/>
            <person name="Ortiz-Castellanos L."/>
            <person name="Poulter R."/>
            <person name="Rodriguez-Romero J."/>
            <person name="Ruiz-Herrera J."/>
            <person name="Shen Y.-Q."/>
            <person name="Zeng Q."/>
            <person name="Galagan J."/>
            <person name="Birren B.W."/>
            <person name="Cuomo C.A."/>
            <person name="Wickes B.L."/>
        </authorList>
    </citation>
    <scope>NUCLEOTIDE SEQUENCE [LARGE SCALE GENOMIC DNA]</scope>
    <source>
        <strain evidence="3">RA 99-880 / ATCC MYA-4621 / FGSC 9543 / NRRL 43880</strain>
    </source>
</reference>
<sequence>MKFASIVLLALGSLLASSNVAEAKEICWHICIPEKYKCPEEWYPKNHGHCWTCCKDNSVYFFDE</sequence>